<reference evidence="4 5" key="1">
    <citation type="submission" date="2020-12" db="EMBL/GenBank/DDBJ databases">
        <title>Sphingomonas sp.</title>
        <authorList>
            <person name="Kim M.K."/>
        </authorList>
    </citation>
    <scope>NUCLEOTIDE SEQUENCE [LARGE SCALE GENOMIC DNA]</scope>
    <source>
        <strain evidence="4 5">BT552</strain>
    </source>
</reference>
<dbReference type="SUPFAM" id="SSF52172">
    <property type="entry name" value="CheY-like"/>
    <property type="match status" value="1"/>
</dbReference>
<evidence type="ECO:0000313" key="4">
    <source>
        <dbReference type="EMBL" id="MBM6577876.1"/>
    </source>
</evidence>
<dbReference type="EMBL" id="JAFEMC010000005">
    <property type="protein sequence ID" value="MBM6577876.1"/>
    <property type="molecule type" value="Genomic_DNA"/>
</dbReference>
<comment type="caution">
    <text evidence="4">The sequence shown here is derived from an EMBL/GenBank/DDBJ whole genome shotgun (WGS) entry which is preliminary data.</text>
</comment>
<dbReference type="Proteomes" id="UP000763641">
    <property type="component" value="Unassembled WGS sequence"/>
</dbReference>
<accession>A0ABS2DCS5</accession>
<dbReference type="PANTHER" id="PTHR44591:SF3">
    <property type="entry name" value="RESPONSE REGULATORY DOMAIN-CONTAINING PROTEIN"/>
    <property type="match status" value="1"/>
</dbReference>
<evidence type="ECO:0000256" key="2">
    <source>
        <dbReference type="PROSITE-ProRule" id="PRU00169"/>
    </source>
</evidence>
<dbReference type="PROSITE" id="PS50110">
    <property type="entry name" value="RESPONSE_REGULATORY"/>
    <property type="match status" value="1"/>
</dbReference>
<dbReference type="PANTHER" id="PTHR44591">
    <property type="entry name" value="STRESS RESPONSE REGULATOR PROTEIN 1"/>
    <property type="match status" value="1"/>
</dbReference>
<evidence type="ECO:0000313" key="5">
    <source>
        <dbReference type="Proteomes" id="UP000763641"/>
    </source>
</evidence>
<feature type="modified residue" description="4-aspartylphosphate" evidence="2">
    <location>
        <position position="59"/>
    </location>
</feature>
<gene>
    <name evidence="4" type="ORF">ILT43_15950</name>
</gene>
<sequence length="135" mass="14691">MEASNIPFALVVDDEPMILMHASAILEDAGFRTLEAINGDEAKRLLAEYTENVILLFSDVDMPGETNGFALARHVEESYPHVEIVIASGRVTPGPGDMPPKATFINKPFSEHSVVSHLAEKLPDGKKPEPLKKAV</sequence>
<dbReference type="RefSeq" id="WP_204199975.1">
    <property type="nucleotide sequence ID" value="NZ_JAFEMC010000005.1"/>
</dbReference>
<dbReference type="SMART" id="SM00448">
    <property type="entry name" value="REC"/>
    <property type="match status" value="1"/>
</dbReference>
<keyword evidence="5" id="KW-1185">Reference proteome</keyword>
<dbReference type="InterPro" id="IPR011006">
    <property type="entry name" value="CheY-like_superfamily"/>
</dbReference>
<keyword evidence="1 2" id="KW-0597">Phosphoprotein</keyword>
<dbReference type="InterPro" id="IPR050595">
    <property type="entry name" value="Bact_response_regulator"/>
</dbReference>
<evidence type="ECO:0000259" key="3">
    <source>
        <dbReference type="PROSITE" id="PS50110"/>
    </source>
</evidence>
<feature type="domain" description="Response regulatory" evidence="3">
    <location>
        <begin position="8"/>
        <end position="122"/>
    </location>
</feature>
<evidence type="ECO:0000256" key="1">
    <source>
        <dbReference type="ARBA" id="ARBA00022553"/>
    </source>
</evidence>
<dbReference type="Gene3D" id="3.40.50.2300">
    <property type="match status" value="1"/>
</dbReference>
<organism evidence="4 5">
    <name type="scientific">Sphingomonas longa</name>
    <dbReference type="NCBI Taxonomy" id="2778730"/>
    <lineage>
        <taxon>Bacteria</taxon>
        <taxon>Pseudomonadati</taxon>
        <taxon>Pseudomonadota</taxon>
        <taxon>Alphaproteobacteria</taxon>
        <taxon>Sphingomonadales</taxon>
        <taxon>Sphingomonadaceae</taxon>
        <taxon>Sphingomonas</taxon>
    </lineage>
</organism>
<proteinExistence type="predicted"/>
<name>A0ABS2DCS5_9SPHN</name>
<dbReference type="InterPro" id="IPR001789">
    <property type="entry name" value="Sig_transdc_resp-reg_receiver"/>
</dbReference>
<protein>
    <submittedName>
        <fullName evidence="4">Response regulator</fullName>
    </submittedName>
</protein>
<dbReference type="Pfam" id="PF00072">
    <property type="entry name" value="Response_reg"/>
    <property type="match status" value="1"/>
</dbReference>